<dbReference type="InterPro" id="IPR051909">
    <property type="entry name" value="MFP_Cation_Efflux"/>
</dbReference>
<feature type="domain" description="Multidrug resistance protein MdtA-like C-terminal permuted SH3" evidence="5">
    <location>
        <begin position="313"/>
        <end position="370"/>
    </location>
</feature>
<dbReference type="AlphaFoldDB" id="A0A246FMM1"/>
<feature type="domain" description="CusB-like beta-barrel" evidence="4">
    <location>
        <begin position="213"/>
        <end position="286"/>
    </location>
</feature>
<protein>
    <submittedName>
        <fullName evidence="6">Uncharacterized protein</fullName>
    </submittedName>
</protein>
<keyword evidence="7" id="KW-1185">Reference proteome</keyword>
<evidence type="ECO:0000259" key="5">
    <source>
        <dbReference type="Pfam" id="PF25967"/>
    </source>
</evidence>
<reference evidence="6 7" key="1">
    <citation type="submission" date="2017-06" db="EMBL/GenBank/DDBJ databases">
        <title>Hymenobacter amundsenii sp. nov. isolated from regoliths in Antarctica.</title>
        <authorList>
            <person name="Sedlacek I."/>
            <person name="Kralova S."/>
            <person name="Pantucek R."/>
            <person name="Svec P."/>
            <person name="Holochova P."/>
            <person name="Stankova E."/>
            <person name="Vrbovska V."/>
            <person name="Busse H.-J."/>
        </authorList>
    </citation>
    <scope>NUCLEOTIDE SEQUENCE [LARGE SCALE GENOMIC DNA]</scope>
    <source>
        <strain evidence="6 7">CCM 8682</strain>
    </source>
</reference>
<dbReference type="Proteomes" id="UP000197277">
    <property type="component" value="Unassembled WGS sequence"/>
</dbReference>
<dbReference type="InterPro" id="IPR058792">
    <property type="entry name" value="Beta-barrel_RND_2"/>
</dbReference>
<dbReference type="InterPro" id="IPR058790">
    <property type="entry name" value="BSH_CusB"/>
</dbReference>
<feature type="domain" description="CusB-like barrel-sandwich hybrid" evidence="3">
    <location>
        <begin position="86"/>
        <end position="208"/>
    </location>
</feature>
<dbReference type="Pfam" id="PF25967">
    <property type="entry name" value="RND-MFP_C"/>
    <property type="match status" value="1"/>
</dbReference>
<proteinExistence type="predicted"/>
<name>A0A246FMM1_9BACT</name>
<sequence>MDLVPRPGTGSPAASGTASAAADLILTAQQVQLGNIQTQVVGAGGAESTVGAEASGNEPTAPGFAQNPPPAVLTGTVTPDANRTTSVSSRVAGRIDRLYVRQTGQVLRRGAPLFSVYSEELQTLQKEYLLARAQSREPGGEGSYARFAEATAQKLRLLGVTAGQLRALVKRGRPEALLTYYSPQTGTVQALNVVQGQYVAEGSPLLTLTDLSRVWVEAQAYPAELARLPVGTAVRVQVPGTADTRPGRVVFLSPERTGSGPVTLARIEVANPDGRLQPGSAANVLLPASPAPATPAPAGGAGRPGTSVAQGPVLVPQQSIIHDGGRSYVWLQTGPRQFRRARVTTSAASANAVPVTAGVRPGDRVVTSGAFLLQSEFTLRQGPGTEMSGMVM</sequence>
<dbReference type="SUPFAM" id="SSF111369">
    <property type="entry name" value="HlyD-like secretion proteins"/>
    <property type="match status" value="1"/>
</dbReference>
<feature type="region of interest" description="Disordered" evidence="2">
    <location>
        <begin position="49"/>
        <end position="68"/>
    </location>
</feature>
<evidence type="ECO:0000313" key="6">
    <source>
        <dbReference type="EMBL" id="OWP63997.1"/>
    </source>
</evidence>
<dbReference type="Pfam" id="PF25954">
    <property type="entry name" value="Beta-barrel_RND_2"/>
    <property type="match status" value="1"/>
</dbReference>
<dbReference type="GO" id="GO:0060003">
    <property type="term" value="P:copper ion export"/>
    <property type="evidence" value="ECO:0007669"/>
    <property type="project" value="TreeGrafter"/>
</dbReference>
<dbReference type="OrthoDB" id="9806939at2"/>
<evidence type="ECO:0000313" key="7">
    <source>
        <dbReference type="Proteomes" id="UP000197277"/>
    </source>
</evidence>
<evidence type="ECO:0000256" key="2">
    <source>
        <dbReference type="SAM" id="MobiDB-lite"/>
    </source>
</evidence>
<dbReference type="InterPro" id="IPR058627">
    <property type="entry name" value="MdtA-like_C"/>
</dbReference>
<comment type="caution">
    <text evidence="6">The sequence shown here is derived from an EMBL/GenBank/DDBJ whole genome shotgun (WGS) entry which is preliminary data.</text>
</comment>
<organism evidence="6 7">
    <name type="scientific">Hymenobacter amundsenii</name>
    <dbReference type="NCBI Taxonomy" id="2006685"/>
    <lineage>
        <taxon>Bacteria</taxon>
        <taxon>Pseudomonadati</taxon>
        <taxon>Bacteroidota</taxon>
        <taxon>Cytophagia</taxon>
        <taxon>Cytophagales</taxon>
        <taxon>Hymenobacteraceae</taxon>
        <taxon>Hymenobacter</taxon>
    </lineage>
</organism>
<dbReference type="GO" id="GO:0015679">
    <property type="term" value="P:plasma membrane copper ion transport"/>
    <property type="evidence" value="ECO:0007669"/>
    <property type="project" value="TreeGrafter"/>
</dbReference>
<evidence type="ECO:0000259" key="3">
    <source>
        <dbReference type="Pfam" id="PF25919"/>
    </source>
</evidence>
<dbReference type="PANTHER" id="PTHR30097">
    <property type="entry name" value="CATION EFFLUX SYSTEM PROTEIN CUSB"/>
    <property type="match status" value="1"/>
</dbReference>
<accession>A0A246FMM1</accession>
<dbReference type="Gene3D" id="2.40.30.170">
    <property type="match status" value="1"/>
</dbReference>
<dbReference type="GO" id="GO:0046914">
    <property type="term" value="F:transition metal ion binding"/>
    <property type="evidence" value="ECO:0007669"/>
    <property type="project" value="TreeGrafter"/>
</dbReference>
<dbReference type="Gene3D" id="2.40.420.20">
    <property type="match status" value="1"/>
</dbReference>
<dbReference type="EMBL" id="NIRR01000006">
    <property type="protein sequence ID" value="OWP63997.1"/>
    <property type="molecule type" value="Genomic_DNA"/>
</dbReference>
<dbReference type="Pfam" id="PF25919">
    <property type="entry name" value="BSH_CusB"/>
    <property type="match status" value="1"/>
</dbReference>
<dbReference type="PANTHER" id="PTHR30097:SF15">
    <property type="entry name" value="CATION EFFLUX SYSTEM PROTEIN CUSB"/>
    <property type="match status" value="1"/>
</dbReference>
<evidence type="ECO:0000256" key="1">
    <source>
        <dbReference type="ARBA" id="ARBA00022448"/>
    </source>
</evidence>
<gene>
    <name evidence="6" type="ORF">CDA63_05900</name>
</gene>
<keyword evidence="1" id="KW-0813">Transport</keyword>
<evidence type="ECO:0000259" key="4">
    <source>
        <dbReference type="Pfam" id="PF25954"/>
    </source>
</evidence>
<dbReference type="GO" id="GO:0030288">
    <property type="term" value="C:outer membrane-bounded periplasmic space"/>
    <property type="evidence" value="ECO:0007669"/>
    <property type="project" value="TreeGrafter"/>
</dbReference>